<accession>A0A2H0WUH7</accession>
<keyword evidence="1" id="KW-0812">Transmembrane</keyword>
<sequence length="229" mass="26367">MEWIGIVAKWYFMLLLLGIVCFPITKKIFGTFFLDFAYPFSKIIAILLLSYAMFVGGTIKMLPFTQFSLFFLIGLLVFVNGFLFLHDKKREERFSTPLIVFEEFLFIASLLFLAFVRGQEPSIRGLEKFMDFGFMQSILRSKYFPPLDMWLSGDPLNPAGYPINYYYFGHLAGSILIRLCIIPSAVGYNLILATIFALAITQVFSITTTMVFQYFSTIKHFVLSTYSFV</sequence>
<gene>
    <name evidence="2" type="ORF">COT62_02935</name>
</gene>
<feature type="non-terminal residue" evidence="2">
    <location>
        <position position="229"/>
    </location>
</feature>
<organism evidence="2 3">
    <name type="scientific">Candidatus Roizmanbacteria bacterium CG09_land_8_20_14_0_10_41_9</name>
    <dbReference type="NCBI Taxonomy" id="1974850"/>
    <lineage>
        <taxon>Bacteria</taxon>
        <taxon>Candidatus Roizmaniibacteriota</taxon>
    </lineage>
</organism>
<feature type="transmembrane region" description="Helical" evidence="1">
    <location>
        <begin position="190"/>
        <end position="215"/>
    </location>
</feature>
<dbReference type="EMBL" id="PEZG01000061">
    <property type="protein sequence ID" value="PIS15588.1"/>
    <property type="molecule type" value="Genomic_DNA"/>
</dbReference>
<keyword evidence="1" id="KW-0472">Membrane</keyword>
<feature type="transmembrane region" description="Helical" evidence="1">
    <location>
        <begin position="6"/>
        <end position="24"/>
    </location>
</feature>
<comment type="caution">
    <text evidence="2">The sequence shown here is derived from an EMBL/GenBank/DDBJ whole genome shotgun (WGS) entry which is preliminary data.</text>
</comment>
<feature type="transmembrane region" description="Helical" evidence="1">
    <location>
        <begin position="36"/>
        <end position="55"/>
    </location>
</feature>
<feature type="transmembrane region" description="Helical" evidence="1">
    <location>
        <begin position="98"/>
        <end position="116"/>
    </location>
</feature>
<name>A0A2H0WUH7_9BACT</name>
<dbReference type="InterPro" id="IPR018746">
    <property type="entry name" value="DUF2298"/>
</dbReference>
<dbReference type="Pfam" id="PF10060">
    <property type="entry name" value="DUF2298"/>
    <property type="match status" value="1"/>
</dbReference>
<feature type="transmembrane region" description="Helical" evidence="1">
    <location>
        <begin position="165"/>
        <end position="183"/>
    </location>
</feature>
<dbReference type="AlphaFoldDB" id="A0A2H0WUH7"/>
<evidence type="ECO:0000313" key="2">
    <source>
        <dbReference type="EMBL" id="PIS15588.1"/>
    </source>
</evidence>
<dbReference type="Proteomes" id="UP000231198">
    <property type="component" value="Unassembled WGS sequence"/>
</dbReference>
<keyword evidence="1" id="KW-1133">Transmembrane helix</keyword>
<reference evidence="3" key="1">
    <citation type="submission" date="2017-09" db="EMBL/GenBank/DDBJ databases">
        <title>Depth-based differentiation of microbial function through sediment-hosted aquifers and enrichment of novel symbionts in the deep terrestrial subsurface.</title>
        <authorList>
            <person name="Probst A.J."/>
            <person name="Ladd B."/>
            <person name="Jarett J.K."/>
            <person name="Geller-Mcgrath D.E."/>
            <person name="Sieber C.M.K."/>
            <person name="Emerson J.B."/>
            <person name="Anantharaman K."/>
            <person name="Thomas B.C."/>
            <person name="Malmstrom R."/>
            <person name="Stieglmeier M."/>
            <person name="Klingl A."/>
            <person name="Woyke T."/>
            <person name="Ryan C.M."/>
            <person name="Banfield J.F."/>
        </authorList>
    </citation>
    <scope>NUCLEOTIDE SEQUENCE [LARGE SCALE GENOMIC DNA]</scope>
</reference>
<dbReference type="PANTHER" id="PTHR10790:SF51">
    <property type="entry name" value="TETRATRICOPEPTIDE REPEAT PROTEIN"/>
    <property type="match status" value="1"/>
</dbReference>
<dbReference type="PANTHER" id="PTHR10790">
    <property type="entry name" value="TPR-DOMAIN CONTAINING PROTEIN"/>
    <property type="match status" value="1"/>
</dbReference>
<protein>
    <submittedName>
        <fullName evidence="2">Uncharacterized protein</fullName>
    </submittedName>
</protein>
<feature type="transmembrane region" description="Helical" evidence="1">
    <location>
        <begin position="67"/>
        <end position="86"/>
    </location>
</feature>
<evidence type="ECO:0000256" key="1">
    <source>
        <dbReference type="SAM" id="Phobius"/>
    </source>
</evidence>
<proteinExistence type="predicted"/>
<evidence type="ECO:0000313" key="3">
    <source>
        <dbReference type="Proteomes" id="UP000231198"/>
    </source>
</evidence>